<reference evidence="1" key="2">
    <citation type="submission" date="2021-02" db="EMBL/GenBank/DDBJ databases">
        <authorList>
            <person name="Kimball J.A."/>
            <person name="Haas M.W."/>
            <person name="Macchietto M."/>
            <person name="Kono T."/>
            <person name="Duquette J."/>
            <person name="Shao M."/>
        </authorList>
    </citation>
    <scope>NUCLEOTIDE SEQUENCE</scope>
    <source>
        <tissue evidence="1">Fresh leaf tissue</tissue>
    </source>
</reference>
<dbReference type="EMBL" id="JAAALK010001404">
    <property type="protein sequence ID" value="KAG8042983.1"/>
    <property type="molecule type" value="Genomic_DNA"/>
</dbReference>
<dbReference type="OrthoDB" id="693658at2759"/>
<dbReference type="EMBL" id="JAAALK010001404">
    <property type="protein sequence ID" value="KAG8042976.1"/>
    <property type="molecule type" value="Genomic_DNA"/>
</dbReference>
<organism evidence="1 3">
    <name type="scientific">Zizania palustris</name>
    <name type="common">Northern wild rice</name>
    <dbReference type="NCBI Taxonomy" id="103762"/>
    <lineage>
        <taxon>Eukaryota</taxon>
        <taxon>Viridiplantae</taxon>
        <taxon>Streptophyta</taxon>
        <taxon>Embryophyta</taxon>
        <taxon>Tracheophyta</taxon>
        <taxon>Spermatophyta</taxon>
        <taxon>Magnoliopsida</taxon>
        <taxon>Liliopsida</taxon>
        <taxon>Poales</taxon>
        <taxon>Poaceae</taxon>
        <taxon>BOP clade</taxon>
        <taxon>Oryzoideae</taxon>
        <taxon>Oryzeae</taxon>
        <taxon>Zizaniinae</taxon>
        <taxon>Zizania</taxon>
    </lineage>
</organism>
<protein>
    <recommendedName>
        <fullName evidence="4">Reverse transcriptase zinc-binding domain-containing protein</fullName>
    </recommendedName>
</protein>
<evidence type="ECO:0008006" key="4">
    <source>
        <dbReference type="Google" id="ProtNLM"/>
    </source>
</evidence>
<dbReference type="AlphaFoldDB" id="A0A8J5V230"/>
<accession>A0A8J5V230</accession>
<keyword evidence="3" id="KW-1185">Reference proteome</keyword>
<dbReference type="PANTHER" id="PTHR36617:SF5">
    <property type="entry name" value="OS05G0421675 PROTEIN"/>
    <property type="match status" value="1"/>
</dbReference>
<name>A0A8J5V230_ZIZPA</name>
<reference evidence="1" key="1">
    <citation type="journal article" date="2021" name="bioRxiv">
        <title>Whole Genome Assembly and Annotation of Northern Wild Rice, Zizania palustris L., Supports a Whole Genome Duplication in the Zizania Genus.</title>
        <authorList>
            <person name="Haas M."/>
            <person name="Kono T."/>
            <person name="Macchietto M."/>
            <person name="Millas R."/>
            <person name="McGilp L."/>
            <person name="Shao M."/>
            <person name="Duquette J."/>
            <person name="Hirsch C.N."/>
            <person name="Kimball J."/>
        </authorList>
    </citation>
    <scope>NUCLEOTIDE SEQUENCE</scope>
    <source>
        <tissue evidence="1">Fresh leaf tissue</tissue>
    </source>
</reference>
<evidence type="ECO:0000313" key="3">
    <source>
        <dbReference type="Proteomes" id="UP000729402"/>
    </source>
</evidence>
<comment type="caution">
    <text evidence="1">The sequence shown here is derived from an EMBL/GenBank/DDBJ whole genome shotgun (WGS) entry which is preliminary data.</text>
</comment>
<gene>
    <name evidence="2" type="ORF">GUJ93_ZPchr2170g33344</name>
    <name evidence="1" type="ORF">GUJ93_ZPchr2170g33349</name>
</gene>
<proteinExistence type="predicted"/>
<evidence type="ECO:0000313" key="2">
    <source>
        <dbReference type="EMBL" id="KAG8042983.1"/>
    </source>
</evidence>
<sequence length="128" mass="14722">MKKYVKNKTLAQMDSKNGDSQFWRFLMKIKPLYRKFCVLKIGNGKKTSFWLDSWIGARPLAHKYPDLFYIALNKNVTVAEVLDSDFARLKFRRDLIGSIVVTAARRGAKLPSHLLGEYGVRRGDVILT</sequence>
<evidence type="ECO:0000313" key="1">
    <source>
        <dbReference type="EMBL" id="KAG8042976.1"/>
    </source>
</evidence>
<dbReference type="PANTHER" id="PTHR36617">
    <property type="entry name" value="PROTEIN, PUTATIVE-RELATED"/>
    <property type="match status" value="1"/>
</dbReference>
<dbReference type="Proteomes" id="UP000729402">
    <property type="component" value="Unassembled WGS sequence"/>
</dbReference>